<comment type="caution">
    <text evidence="1">The sequence shown here is derived from an EMBL/GenBank/DDBJ whole genome shotgun (WGS) entry which is preliminary data.</text>
</comment>
<evidence type="ECO:0000313" key="1">
    <source>
        <dbReference type="EMBL" id="NEM97039.1"/>
    </source>
</evidence>
<accession>A0A6B3LJX7</accession>
<dbReference type="Proteomes" id="UP000474777">
    <property type="component" value="Unassembled WGS sequence"/>
</dbReference>
<reference evidence="1 2" key="1">
    <citation type="submission" date="2020-02" db="EMBL/GenBank/DDBJ databases">
        <authorList>
            <person name="Kim M.K."/>
        </authorList>
    </citation>
    <scope>NUCLEOTIDE SEQUENCE [LARGE SCALE GENOMIC DNA]</scope>
    <source>
        <strain evidence="1 2">BT327</strain>
    </source>
</reference>
<dbReference type="EMBL" id="JAAGWD010000002">
    <property type="protein sequence ID" value="NEM97039.1"/>
    <property type="molecule type" value="Genomic_DNA"/>
</dbReference>
<keyword evidence="2" id="KW-1185">Reference proteome</keyword>
<protein>
    <submittedName>
        <fullName evidence="1">Uncharacterized protein</fullName>
    </submittedName>
</protein>
<evidence type="ECO:0000313" key="2">
    <source>
        <dbReference type="Proteomes" id="UP000474777"/>
    </source>
</evidence>
<gene>
    <name evidence="1" type="ORF">GXP69_04965</name>
</gene>
<dbReference type="AlphaFoldDB" id="A0A6B3LJX7"/>
<proteinExistence type="predicted"/>
<sequence length="48" mass="4971">MAIVLSPFRGGSFLRPGKPAQLVDCNYRTIVETIAIAKIPLSGGVGVG</sequence>
<name>A0A6B3LJX7_9BACT</name>
<dbReference type="RefSeq" id="WP_163913065.1">
    <property type="nucleotide sequence ID" value="NZ_JAAGWD010000002.1"/>
</dbReference>
<organism evidence="1 2">
    <name type="scientific">Pontibacter burrus</name>
    <dbReference type="NCBI Taxonomy" id="2704466"/>
    <lineage>
        <taxon>Bacteria</taxon>
        <taxon>Pseudomonadati</taxon>
        <taxon>Bacteroidota</taxon>
        <taxon>Cytophagia</taxon>
        <taxon>Cytophagales</taxon>
        <taxon>Hymenobacteraceae</taxon>
        <taxon>Pontibacter</taxon>
    </lineage>
</organism>